<dbReference type="Gene3D" id="3.30.70.100">
    <property type="match status" value="1"/>
</dbReference>
<accession>A0ABP4QXM7</accession>
<organism evidence="3 4">
    <name type="scientific">Kribbella sancticallisti</name>
    <dbReference type="NCBI Taxonomy" id="460087"/>
    <lineage>
        <taxon>Bacteria</taxon>
        <taxon>Bacillati</taxon>
        <taxon>Actinomycetota</taxon>
        <taxon>Actinomycetes</taxon>
        <taxon>Propionibacteriales</taxon>
        <taxon>Kribbellaceae</taxon>
        <taxon>Kribbella</taxon>
    </lineage>
</organism>
<protein>
    <submittedName>
        <fullName evidence="3">NIPSNAP family protein</fullName>
    </submittedName>
</protein>
<evidence type="ECO:0000313" key="4">
    <source>
        <dbReference type="Proteomes" id="UP001500393"/>
    </source>
</evidence>
<sequence length="254" mass="28482">MPTPTTMSSATVIELRQYTLRPGGRDVLVELFERELIEPQEASGMRVGGLFLDRDDADRFVWFRGFADMAARQLSLESFYFGPVWNEFRDAANSTMLDSDDVLLLRPADPARPAPEPAEGRASVGSTNLTDEWVIVSVYVHAPDPSFTRWLNEDFHGAVQQELDVPVATFRSEPAKNNFPALPVRTDNAFVWMAAFSDGSQYEDARRRLEGSKTWQDDLAPRLRAKLTNRECLRLQPTARSQHPRSGPAAGAKP</sequence>
<evidence type="ECO:0000313" key="3">
    <source>
        <dbReference type="EMBL" id="GAA1620504.1"/>
    </source>
</evidence>
<gene>
    <name evidence="3" type="ORF">GCM10009789_87620</name>
</gene>
<name>A0ABP4QXM7_9ACTN</name>
<evidence type="ECO:0000256" key="1">
    <source>
        <dbReference type="SAM" id="MobiDB-lite"/>
    </source>
</evidence>
<dbReference type="InterPro" id="IPR011008">
    <property type="entry name" value="Dimeric_a/b-barrel"/>
</dbReference>
<feature type="region of interest" description="Disordered" evidence="1">
    <location>
        <begin position="232"/>
        <end position="254"/>
    </location>
</feature>
<dbReference type="Proteomes" id="UP001500393">
    <property type="component" value="Unassembled WGS sequence"/>
</dbReference>
<feature type="domain" description="NIPSNAP" evidence="2">
    <location>
        <begin position="14"/>
        <end position="108"/>
    </location>
</feature>
<dbReference type="EMBL" id="BAAAOS010000077">
    <property type="protein sequence ID" value="GAA1620504.1"/>
    <property type="molecule type" value="Genomic_DNA"/>
</dbReference>
<evidence type="ECO:0000259" key="2">
    <source>
        <dbReference type="Pfam" id="PF07978"/>
    </source>
</evidence>
<reference evidence="4" key="1">
    <citation type="journal article" date="2019" name="Int. J. Syst. Evol. Microbiol.">
        <title>The Global Catalogue of Microorganisms (GCM) 10K type strain sequencing project: providing services to taxonomists for standard genome sequencing and annotation.</title>
        <authorList>
            <consortium name="The Broad Institute Genomics Platform"/>
            <consortium name="The Broad Institute Genome Sequencing Center for Infectious Disease"/>
            <person name="Wu L."/>
            <person name="Ma J."/>
        </authorList>
    </citation>
    <scope>NUCLEOTIDE SEQUENCE [LARGE SCALE GENOMIC DNA]</scope>
    <source>
        <strain evidence="4">JCM 14969</strain>
    </source>
</reference>
<proteinExistence type="predicted"/>
<dbReference type="SUPFAM" id="SSF54909">
    <property type="entry name" value="Dimeric alpha+beta barrel"/>
    <property type="match status" value="1"/>
</dbReference>
<comment type="caution">
    <text evidence="3">The sequence shown here is derived from an EMBL/GenBank/DDBJ whole genome shotgun (WGS) entry which is preliminary data.</text>
</comment>
<dbReference type="InterPro" id="IPR012577">
    <property type="entry name" value="NIPSNAP"/>
</dbReference>
<keyword evidence="4" id="KW-1185">Reference proteome</keyword>
<dbReference type="Pfam" id="PF07978">
    <property type="entry name" value="NIPSNAP"/>
    <property type="match status" value="1"/>
</dbReference>